<dbReference type="RefSeq" id="WP_090664313.1">
    <property type="nucleotide sequence ID" value="NZ_FMZX01000013.1"/>
</dbReference>
<evidence type="ECO:0000313" key="4">
    <source>
        <dbReference type="Proteomes" id="UP000198925"/>
    </source>
</evidence>
<dbReference type="InterPro" id="IPR002347">
    <property type="entry name" value="SDR_fam"/>
</dbReference>
<dbReference type="GO" id="GO:0008670">
    <property type="term" value="F:2,4-dienoyl-CoA reductase (NADPH) activity"/>
    <property type="evidence" value="ECO:0007669"/>
    <property type="project" value="InterPro"/>
</dbReference>
<dbReference type="InterPro" id="IPR045017">
    <property type="entry name" value="DECR2-like"/>
</dbReference>
<dbReference type="Pfam" id="PF13561">
    <property type="entry name" value="adh_short_C2"/>
    <property type="match status" value="1"/>
</dbReference>
<dbReference type="STRING" id="938405.SAMN02927895_04589"/>
<keyword evidence="2" id="KW-0560">Oxidoreductase</keyword>
<evidence type="ECO:0000313" key="3">
    <source>
        <dbReference type="EMBL" id="SDD82589.1"/>
    </source>
</evidence>
<dbReference type="AlphaFoldDB" id="A0A1G6XWN9"/>
<dbReference type="InterPro" id="IPR036291">
    <property type="entry name" value="NAD(P)-bd_dom_sf"/>
</dbReference>
<dbReference type="Gene3D" id="3.40.50.720">
    <property type="entry name" value="NAD(P)-binding Rossmann-like Domain"/>
    <property type="match status" value="1"/>
</dbReference>
<dbReference type="PRINTS" id="PR00081">
    <property type="entry name" value="GDHRDH"/>
</dbReference>
<dbReference type="GO" id="GO:0009062">
    <property type="term" value="P:fatty acid catabolic process"/>
    <property type="evidence" value="ECO:0007669"/>
    <property type="project" value="InterPro"/>
</dbReference>
<name>A0A1G6XWN9_9PROT</name>
<keyword evidence="4" id="KW-1185">Reference proteome</keyword>
<organism evidence="3 4">
    <name type="scientific">Belnapia rosea</name>
    <dbReference type="NCBI Taxonomy" id="938405"/>
    <lineage>
        <taxon>Bacteria</taxon>
        <taxon>Pseudomonadati</taxon>
        <taxon>Pseudomonadota</taxon>
        <taxon>Alphaproteobacteria</taxon>
        <taxon>Acetobacterales</taxon>
        <taxon>Roseomonadaceae</taxon>
        <taxon>Belnapia</taxon>
    </lineage>
</organism>
<dbReference type="EMBL" id="FMZX01000013">
    <property type="protein sequence ID" value="SDD82589.1"/>
    <property type="molecule type" value="Genomic_DNA"/>
</dbReference>
<sequence length="296" mass="30928">MFKPDLFAGQRVLVTGGATGLGRMMAERLLGLGAAVELWGRRGPVLAEARHALEAAHPGRVSTRMVDIKDPEAVDAAVEAAWAEGLAYTHLINNAAGNFVSRTEDVSPRGVRAVSDIVFHGTLAVTQAVGKRWIAAGGAKGAADHGVVSITTTWGRTGAPFVVPSAMSKAAIDAMTRSLAVEWGRHGIRLNVIAPGTIPTEGMYARLRPGDNDPTAKAAANNPLGRVGTAEDIGNLAAFLLAPSWINGECIALDGGSWMMNGGGFRDLFAYGDAEWAAARERIAARNAADRAQRGA</sequence>
<evidence type="ECO:0000256" key="1">
    <source>
        <dbReference type="ARBA" id="ARBA00022857"/>
    </source>
</evidence>
<evidence type="ECO:0000256" key="2">
    <source>
        <dbReference type="ARBA" id="ARBA00023002"/>
    </source>
</evidence>
<dbReference type="SUPFAM" id="SSF51735">
    <property type="entry name" value="NAD(P)-binding Rossmann-fold domains"/>
    <property type="match status" value="1"/>
</dbReference>
<gene>
    <name evidence="3" type="ORF">SAMN04487779_101315</name>
</gene>
<dbReference type="PANTHER" id="PTHR43296">
    <property type="entry name" value="PEROXISOMAL 2,4-DIENOYL-COA REDUCTASE"/>
    <property type="match status" value="1"/>
</dbReference>
<protein>
    <submittedName>
        <fullName evidence="3">NAD(P)-dependent dehydrogenase, short-chain alcohol dehydrogenase family</fullName>
    </submittedName>
</protein>
<reference evidence="3 4" key="1">
    <citation type="submission" date="2016-10" db="EMBL/GenBank/DDBJ databases">
        <authorList>
            <person name="de Groot N.N."/>
        </authorList>
    </citation>
    <scope>NUCLEOTIDE SEQUENCE [LARGE SCALE GENOMIC DNA]</scope>
    <source>
        <strain evidence="3 4">CPCC 100156</strain>
    </source>
</reference>
<dbReference type="PANTHER" id="PTHR43296:SF2">
    <property type="entry name" value="PEROXISOMAL 2,4-DIENOYL-COA REDUCTASE [(3E)-ENOYL-COA-PRODUCING]"/>
    <property type="match status" value="1"/>
</dbReference>
<keyword evidence="1" id="KW-0521">NADP</keyword>
<accession>A0A1G6XWN9</accession>
<proteinExistence type="predicted"/>
<dbReference type="Proteomes" id="UP000198925">
    <property type="component" value="Unassembled WGS sequence"/>
</dbReference>